<dbReference type="Proteomes" id="UP000003330">
    <property type="component" value="Unassembled WGS sequence"/>
</dbReference>
<comment type="caution">
    <text evidence="2">The sequence shown here is derived from an EMBL/GenBank/DDBJ whole genome shotgun (WGS) entry which is preliminary data.</text>
</comment>
<protein>
    <submittedName>
        <fullName evidence="2">Macro domain protein</fullName>
    </submittedName>
</protein>
<sequence length="257" mass="28812">MIAYLWTEKEDNSPLFLSKTLKEREILWRSLLNQRPAKAISEDYLALEDLYLEELQKESPVISLSDCESSDFSEVRMFHGDIRQLALDAIVNAANSELIGCFIPNHHCIDNAIHTFAGVRLRLACQDIMSKQKGKEAIGQAKLTSSYHLPAKYVMHTVGPRVAPGQVVSPIRADLLARCYRACLDLARKNQLNSIAFCAISTGEFGFPKKEAAEIAVKTVLEWKAQDHSGLTVVFNTFTAEDKAIYHSLLRKEVSND</sequence>
<dbReference type="eggNOG" id="COG2110">
    <property type="taxonomic scope" value="Bacteria"/>
</dbReference>
<dbReference type="Gene3D" id="3.40.220.10">
    <property type="entry name" value="Leucine Aminopeptidase, subunit E, domain 1"/>
    <property type="match status" value="1"/>
</dbReference>
<dbReference type="PANTHER" id="PTHR11106:SF27">
    <property type="entry name" value="MACRO DOMAIN-CONTAINING PROTEIN"/>
    <property type="match status" value="1"/>
</dbReference>
<accession>G5K2Y6</accession>
<dbReference type="SMART" id="SM00506">
    <property type="entry name" value="A1pp"/>
    <property type="match status" value="1"/>
</dbReference>
<evidence type="ECO:0000313" key="2">
    <source>
        <dbReference type="EMBL" id="EHI69482.1"/>
    </source>
</evidence>
<dbReference type="AlphaFoldDB" id="G5K2Y6"/>
<proteinExistence type="predicted"/>
<feature type="domain" description="Macro" evidence="1">
    <location>
        <begin position="62"/>
        <end position="254"/>
    </location>
</feature>
<dbReference type="InterPro" id="IPR043472">
    <property type="entry name" value="Macro_dom-like"/>
</dbReference>
<dbReference type="SUPFAM" id="SSF52949">
    <property type="entry name" value="Macro domain-like"/>
    <property type="match status" value="1"/>
</dbReference>
<dbReference type="PANTHER" id="PTHR11106">
    <property type="entry name" value="GANGLIOSIDE INDUCED DIFFERENTIATION ASSOCIATED PROTEIN 2-RELATED"/>
    <property type="match status" value="1"/>
</dbReference>
<gene>
    <name evidence="2" type="ORF">STRIC_1154</name>
</gene>
<dbReference type="NCBIfam" id="NF003163">
    <property type="entry name" value="PRK04143.1"/>
    <property type="match status" value="1"/>
</dbReference>
<dbReference type="PROSITE" id="PS51154">
    <property type="entry name" value="MACRO"/>
    <property type="match status" value="1"/>
</dbReference>
<reference evidence="2 3" key="1">
    <citation type="journal article" date="2014" name="Int. J. Syst. Evol. Microbiol.">
        <title>Phylogenomics and the dynamic genome evolution of the genus Streptococcus.</title>
        <authorList>
            <consortium name="The Broad Institute Genome Sequencing Platform"/>
            <person name="Richards V.P."/>
            <person name="Palmer S.R."/>
            <person name="Pavinski Bitar P.D."/>
            <person name="Qin X."/>
            <person name="Weinstock G.M."/>
            <person name="Highlander S.K."/>
            <person name="Town C.D."/>
            <person name="Burne R.A."/>
            <person name="Stanhope M.J."/>
        </authorList>
    </citation>
    <scope>NUCLEOTIDE SEQUENCE [LARGE SCALE GENOMIC DNA]</scope>
    <source>
        <strain evidence="2 3">707-05</strain>
    </source>
</reference>
<evidence type="ECO:0000259" key="1">
    <source>
        <dbReference type="PROSITE" id="PS51154"/>
    </source>
</evidence>
<dbReference type="STRING" id="764299.STRIC_1154"/>
<dbReference type="CDD" id="cd02908">
    <property type="entry name" value="Macro_OAADPr_deacetylase"/>
    <property type="match status" value="1"/>
</dbReference>
<dbReference type="EMBL" id="AEUX02000006">
    <property type="protein sequence ID" value="EHI69482.1"/>
    <property type="molecule type" value="Genomic_DNA"/>
</dbReference>
<keyword evidence="3" id="KW-1185">Reference proteome</keyword>
<name>G5K2Y6_9STRE</name>
<dbReference type="Pfam" id="PF01661">
    <property type="entry name" value="Macro"/>
    <property type="match status" value="1"/>
</dbReference>
<dbReference type="InterPro" id="IPR002589">
    <property type="entry name" value="Macro_dom"/>
</dbReference>
<evidence type="ECO:0000313" key="3">
    <source>
        <dbReference type="Proteomes" id="UP000003330"/>
    </source>
</evidence>
<organism evidence="2 3">
    <name type="scientific">Streptococcus ictaluri 707-05</name>
    <dbReference type="NCBI Taxonomy" id="764299"/>
    <lineage>
        <taxon>Bacteria</taxon>
        <taxon>Bacillati</taxon>
        <taxon>Bacillota</taxon>
        <taxon>Bacilli</taxon>
        <taxon>Lactobacillales</taxon>
        <taxon>Streptococcaceae</taxon>
        <taxon>Streptococcus</taxon>
    </lineage>
</organism>